<dbReference type="InterPro" id="IPR013700">
    <property type="entry name" value="AflR"/>
</dbReference>
<evidence type="ECO:0000256" key="6">
    <source>
        <dbReference type="SAM" id="MobiDB-lite"/>
    </source>
</evidence>
<keyword evidence="3" id="KW-0238">DNA-binding</keyword>
<name>B6QJJ1_TALMQ</name>
<feature type="region of interest" description="Disordered" evidence="6">
    <location>
        <begin position="268"/>
        <end position="291"/>
    </location>
</feature>
<dbReference type="PRINTS" id="PR00755">
    <property type="entry name" value="AFLATOXINBRP"/>
</dbReference>
<feature type="domain" description="Zn(2)-C6 fungal-type" evidence="7">
    <location>
        <begin position="69"/>
        <end position="99"/>
    </location>
</feature>
<evidence type="ECO:0000313" key="8">
    <source>
        <dbReference type="EMBL" id="EEA23465.1"/>
    </source>
</evidence>
<dbReference type="InterPro" id="IPR050675">
    <property type="entry name" value="OAF3"/>
</dbReference>
<accession>B6QJJ1</accession>
<keyword evidence="5" id="KW-0539">Nucleus</keyword>
<dbReference type="Gene3D" id="4.10.240.10">
    <property type="entry name" value="Zn(2)-C6 fungal-type DNA-binding domain"/>
    <property type="match status" value="1"/>
</dbReference>
<evidence type="ECO:0000256" key="3">
    <source>
        <dbReference type="ARBA" id="ARBA00023125"/>
    </source>
</evidence>
<dbReference type="GO" id="GO:0045122">
    <property type="term" value="P:aflatoxin biosynthetic process"/>
    <property type="evidence" value="ECO:0007669"/>
    <property type="project" value="InterPro"/>
</dbReference>
<evidence type="ECO:0000256" key="1">
    <source>
        <dbReference type="ARBA" id="ARBA00022723"/>
    </source>
</evidence>
<dbReference type="InterPro" id="IPR001138">
    <property type="entry name" value="Zn2Cys6_DnaBD"/>
</dbReference>
<feature type="region of interest" description="Disordered" evidence="6">
    <location>
        <begin position="106"/>
        <end position="130"/>
    </location>
</feature>
<evidence type="ECO:0000256" key="2">
    <source>
        <dbReference type="ARBA" id="ARBA00023015"/>
    </source>
</evidence>
<evidence type="ECO:0000256" key="5">
    <source>
        <dbReference type="ARBA" id="ARBA00023242"/>
    </source>
</evidence>
<dbReference type="PANTHER" id="PTHR31069">
    <property type="entry name" value="OLEATE-ACTIVATED TRANSCRIPTION FACTOR 1-RELATED"/>
    <property type="match status" value="1"/>
</dbReference>
<reference evidence="9" key="1">
    <citation type="journal article" date="2015" name="Genome Announc.">
        <title>Genome sequence of the AIDS-associated pathogen Penicillium marneffei (ATCC18224) and its near taxonomic relative Talaromyces stipitatus (ATCC10500).</title>
        <authorList>
            <person name="Nierman W.C."/>
            <person name="Fedorova-Abrams N.D."/>
            <person name="Andrianopoulos A."/>
        </authorList>
    </citation>
    <scope>NUCLEOTIDE SEQUENCE [LARGE SCALE GENOMIC DNA]</scope>
    <source>
        <strain evidence="9">ATCC 18224 / CBS 334.59 / QM 7333</strain>
    </source>
</reference>
<feature type="compositionally biased region" description="Polar residues" evidence="6">
    <location>
        <begin position="270"/>
        <end position="280"/>
    </location>
</feature>
<dbReference type="SMART" id="SM00066">
    <property type="entry name" value="GAL4"/>
    <property type="match status" value="1"/>
</dbReference>
<gene>
    <name evidence="8" type="ORF">PMAA_100530</name>
</gene>
<dbReference type="CDD" id="cd00067">
    <property type="entry name" value="GAL4"/>
    <property type="match status" value="1"/>
</dbReference>
<dbReference type="GO" id="GO:0008270">
    <property type="term" value="F:zinc ion binding"/>
    <property type="evidence" value="ECO:0007669"/>
    <property type="project" value="InterPro"/>
</dbReference>
<organism evidence="8 9">
    <name type="scientific">Talaromyces marneffei (strain ATCC 18224 / CBS 334.59 / QM 7333)</name>
    <name type="common">Penicillium marneffei</name>
    <dbReference type="NCBI Taxonomy" id="441960"/>
    <lineage>
        <taxon>Eukaryota</taxon>
        <taxon>Fungi</taxon>
        <taxon>Dikarya</taxon>
        <taxon>Ascomycota</taxon>
        <taxon>Pezizomycotina</taxon>
        <taxon>Eurotiomycetes</taxon>
        <taxon>Eurotiomycetidae</taxon>
        <taxon>Eurotiales</taxon>
        <taxon>Trichocomaceae</taxon>
        <taxon>Talaromyces</taxon>
        <taxon>Talaromyces sect. Talaromyces</taxon>
    </lineage>
</organism>
<dbReference type="InterPro" id="IPR036864">
    <property type="entry name" value="Zn2-C6_fun-type_DNA-bd_sf"/>
</dbReference>
<keyword evidence="9" id="KW-1185">Reference proteome</keyword>
<dbReference type="GO" id="GO:0005634">
    <property type="term" value="C:nucleus"/>
    <property type="evidence" value="ECO:0007669"/>
    <property type="project" value="InterPro"/>
</dbReference>
<protein>
    <submittedName>
        <fullName evidence="8">C6 transcription factor (AflR), putative</fullName>
    </submittedName>
</protein>
<dbReference type="PhylomeDB" id="B6QJJ1"/>
<keyword evidence="4" id="KW-0804">Transcription</keyword>
<dbReference type="Pfam" id="PF08493">
    <property type="entry name" value="AflR"/>
    <property type="match status" value="1"/>
</dbReference>
<feature type="compositionally biased region" description="Low complexity" evidence="6">
    <location>
        <begin position="328"/>
        <end position="342"/>
    </location>
</feature>
<evidence type="ECO:0000256" key="4">
    <source>
        <dbReference type="ARBA" id="ARBA00023163"/>
    </source>
</evidence>
<dbReference type="PROSITE" id="PS50048">
    <property type="entry name" value="ZN2_CY6_FUNGAL_2"/>
    <property type="match status" value="1"/>
</dbReference>
<evidence type="ECO:0000259" key="7">
    <source>
        <dbReference type="PROSITE" id="PS50048"/>
    </source>
</evidence>
<dbReference type="Pfam" id="PF00172">
    <property type="entry name" value="Zn_clus"/>
    <property type="match status" value="1"/>
</dbReference>
<keyword evidence="1" id="KW-0479">Metal-binding</keyword>
<dbReference type="STRING" id="441960.B6QJJ1"/>
<dbReference type="EMBL" id="DS995902">
    <property type="protein sequence ID" value="EEA23465.1"/>
    <property type="molecule type" value="Genomic_DNA"/>
</dbReference>
<dbReference type="AlphaFoldDB" id="B6QJJ1"/>
<dbReference type="GO" id="GO:0003677">
    <property type="term" value="F:DNA binding"/>
    <property type="evidence" value="ECO:0007669"/>
    <property type="project" value="UniProtKB-KW"/>
</dbReference>
<feature type="region of interest" description="Disordered" evidence="6">
    <location>
        <begin position="318"/>
        <end position="342"/>
    </location>
</feature>
<dbReference type="VEuPathDB" id="FungiDB:PMAA_100530"/>
<dbReference type="PANTHER" id="PTHR31069:SF31">
    <property type="entry name" value="MONODICTYPHENONE CLUSTER TRANSCRIPTION FACTOR-RELATED"/>
    <property type="match status" value="1"/>
</dbReference>
<dbReference type="HOGENOM" id="CLU_031656_1_0_1"/>
<dbReference type="GO" id="GO:0000981">
    <property type="term" value="F:DNA-binding transcription factor activity, RNA polymerase II-specific"/>
    <property type="evidence" value="ECO:0007669"/>
    <property type="project" value="InterPro"/>
</dbReference>
<dbReference type="PROSITE" id="PS00463">
    <property type="entry name" value="ZN2_CY6_FUNGAL_1"/>
    <property type="match status" value="1"/>
</dbReference>
<dbReference type="OrthoDB" id="2740448at2759"/>
<dbReference type="Proteomes" id="UP000001294">
    <property type="component" value="Unassembled WGS sequence"/>
</dbReference>
<evidence type="ECO:0000313" key="9">
    <source>
        <dbReference type="Proteomes" id="UP000001294"/>
    </source>
</evidence>
<sequence length="526" mass="57026">MHGGGQLNTVLMQPRKTHRTIGSFDSGSSYCTWQEPIVGREERLEGQSGSAYIVGCRGPTPAIPKLRDSCHPCAASKLKCNKEKPICARCAKRGITCEYLATKRGGRKHTNRNTNTTTDSNRAPPGNIAPPPPQPLKVTQFMPPKTTWFPAASSIPSTIAHGSPILIQNSPRPAGLIIDIPPPMLSPVNHPMSGTMADLTTDLDEFFATPNSFSIPELSDNDILGQSHFFQTSIESSTGSNITSSNSCENLFETFHLFQDGIPDFPVFSKPSSISDTQGSPADAQRSDNSTRGTDNLCCCLVRALGLMKQLFPNPTSNFTSAMEEVDQQQPQQQQQSNISPPSIQTVISKNQDTIAAISMMLNCSCAHDGYLLTILSLIVFKVLGWYAAAAAPKSAASDHDNLAVQTPNITHSRTLSHPELVIQDSKIVGNYRLEGADADRMVAQLVLSELHRVQSLVNQLSTKLRSQIAHGTQFNGESSHGSSSKSDESDLTVPLSALTFDQIIVDLRKRLRALSVNIVEGLRSH</sequence>
<dbReference type="SUPFAM" id="SSF57701">
    <property type="entry name" value="Zn2/Cys6 DNA-binding domain"/>
    <property type="match status" value="1"/>
</dbReference>
<keyword evidence="2" id="KW-0805">Transcription regulation</keyword>
<proteinExistence type="predicted"/>